<organism evidence="4">
    <name type="scientific">Hydatigena taeniaeformis</name>
    <name type="common">Feline tapeworm</name>
    <name type="synonym">Taenia taeniaeformis</name>
    <dbReference type="NCBI Taxonomy" id="6205"/>
    <lineage>
        <taxon>Eukaryota</taxon>
        <taxon>Metazoa</taxon>
        <taxon>Spiralia</taxon>
        <taxon>Lophotrochozoa</taxon>
        <taxon>Platyhelminthes</taxon>
        <taxon>Cestoda</taxon>
        <taxon>Eucestoda</taxon>
        <taxon>Cyclophyllidea</taxon>
        <taxon>Taeniidae</taxon>
        <taxon>Hydatigera</taxon>
    </lineage>
</organism>
<name>A0A0R3XD97_HYDTA</name>
<dbReference type="OrthoDB" id="6288068at2759"/>
<dbReference type="WBParaSite" id="TTAC_0001152401-mRNA-1">
    <property type="protein sequence ID" value="TTAC_0001152401-mRNA-1"/>
    <property type="gene ID" value="TTAC_0001152401"/>
</dbReference>
<gene>
    <name evidence="2" type="ORF">TTAC_LOCUS11507</name>
</gene>
<evidence type="ECO:0000256" key="1">
    <source>
        <dbReference type="SAM" id="MobiDB-lite"/>
    </source>
</evidence>
<dbReference type="EMBL" id="UYWX01024585">
    <property type="protein sequence ID" value="VDM36788.1"/>
    <property type="molecule type" value="Genomic_DNA"/>
</dbReference>
<proteinExistence type="predicted"/>
<sequence length="122" mass="13109">MEANQPHLVLLAKFKWDLPGSKLINSSSAALRYTSKPTPLVVPCNGEVDDLQEVSTSSTPVPQNAAATSLGDSWTPTSSVVSLNPPLRTNAPAPPTYVQRTPSPISLDFVLGEWIHKVFNAE</sequence>
<reference evidence="4" key="1">
    <citation type="submission" date="2017-02" db="UniProtKB">
        <authorList>
            <consortium name="WormBaseParasite"/>
        </authorList>
    </citation>
    <scope>IDENTIFICATION</scope>
</reference>
<evidence type="ECO:0000313" key="2">
    <source>
        <dbReference type="EMBL" id="VDM36788.1"/>
    </source>
</evidence>
<evidence type="ECO:0000313" key="4">
    <source>
        <dbReference type="WBParaSite" id="TTAC_0001152401-mRNA-1"/>
    </source>
</evidence>
<dbReference type="STRING" id="6205.A0A0R3XD97"/>
<protein>
    <submittedName>
        <fullName evidence="2 4">Uncharacterized protein</fullName>
    </submittedName>
</protein>
<keyword evidence="3" id="KW-1185">Reference proteome</keyword>
<accession>A0A0R3XD97</accession>
<reference evidence="2 3" key="2">
    <citation type="submission" date="2018-11" db="EMBL/GenBank/DDBJ databases">
        <authorList>
            <consortium name="Pathogen Informatics"/>
        </authorList>
    </citation>
    <scope>NUCLEOTIDE SEQUENCE [LARGE SCALE GENOMIC DNA]</scope>
</reference>
<evidence type="ECO:0000313" key="3">
    <source>
        <dbReference type="Proteomes" id="UP000274429"/>
    </source>
</evidence>
<dbReference type="Proteomes" id="UP000274429">
    <property type="component" value="Unassembled WGS sequence"/>
</dbReference>
<feature type="region of interest" description="Disordered" evidence="1">
    <location>
        <begin position="55"/>
        <end position="77"/>
    </location>
</feature>
<dbReference type="AlphaFoldDB" id="A0A0R3XD97"/>